<dbReference type="InterPro" id="IPR011009">
    <property type="entry name" value="Kinase-like_dom_sf"/>
</dbReference>
<evidence type="ECO:0000256" key="7">
    <source>
        <dbReference type="ARBA" id="ARBA00022614"/>
    </source>
</evidence>
<keyword evidence="12 21" id="KW-0547">Nucleotide-binding</keyword>
<accession>A0A9R0VG13</accession>
<dbReference type="PROSITE" id="PS51450">
    <property type="entry name" value="LRR"/>
    <property type="match status" value="1"/>
</dbReference>
<comment type="catalytic activity">
    <reaction evidence="20">
        <text>L-seryl-[protein] + ATP = O-phospho-L-seryl-[protein] + ADP + H(+)</text>
        <dbReference type="Rhea" id="RHEA:17989"/>
        <dbReference type="Rhea" id="RHEA-COMP:9863"/>
        <dbReference type="Rhea" id="RHEA-COMP:11604"/>
        <dbReference type="ChEBI" id="CHEBI:15378"/>
        <dbReference type="ChEBI" id="CHEBI:29999"/>
        <dbReference type="ChEBI" id="CHEBI:30616"/>
        <dbReference type="ChEBI" id="CHEBI:83421"/>
        <dbReference type="ChEBI" id="CHEBI:456216"/>
        <dbReference type="EC" id="2.7.11.1"/>
    </reaction>
</comment>
<evidence type="ECO:0000256" key="16">
    <source>
        <dbReference type="ARBA" id="ARBA00023136"/>
    </source>
</evidence>
<keyword evidence="7" id="KW-0433">Leucine-rich repeat</keyword>
<dbReference type="EC" id="2.7.11.1" evidence="3"/>
<evidence type="ECO:0000313" key="25">
    <source>
        <dbReference type="Proteomes" id="UP000324705"/>
    </source>
</evidence>
<keyword evidence="15 22" id="KW-1133">Transmembrane helix</keyword>
<dbReference type="FunFam" id="1.10.510.10:FF:000417">
    <property type="entry name" value="Leucine-rich repeat receptor-like protein kinase"/>
    <property type="match status" value="1"/>
</dbReference>
<organism evidence="24 25">
    <name type="scientific">Triticum turgidum subsp. durum</name>
    <name type="common">Durum wheat</name>
    <name type="synonym">Triticum durum</name>
    <dbReference type="NCBI Taxonomy" id="4567"/>
    <lineage>
        <taxon>Eukaryota</taxon>
        <taxon>Viridiplantae</taxon>
        <taxon>Streptophyta</taxon>
        <taxon>Embryophyta</taxon>
        <taxon>Tracheophyta</taxon>
        <taxon>Spermatophyta</taxon>
        <taxon>Magnoliopsida</taxon>
        <taxon>Liliopsida</taxon>
        <taxon>Poales</taxon>
        <taxon>Poaceae</taxon>
        <taxon>BOP clade</taxon>
        <taxon>Pooideae</taxon>
        <taxon>Triticodae</taxon>
        <taxon>Triticeae</taxon>
        <taxon>Triticinae</taxon>
        <taxon>Triticum</taxon>
    </lineage>
</organism>
<evidence type="ECO:0000256" key="1">
    <source>
        <dbReference type="ARBA" id="ARBA00004162"/>
    </source>
</evidence>
<dbReference type="PANTHER" id="PTHR48005:SF70">
    <property type="entry name" value="MDIS1-INTERACTING RECEPTOR LIKE KINASE 2-LIKE"/>
    <property type="match status" value="1"/>
</dbReference>
<sequence length="796" mass="88093">MLLLIENQITGSIPPELGNLTMLHELYLYTNEITCPIPLELGMLQNLRELDLADNQISGSIPDSLGNITNLLLLHLYENQITGSIPKSFGKLRSIQELHIFDNKLSGSLPQEFGDVISLVKLALNNNYLSGPLPANICLGGRLQYLFVYSNMFNGPIPSSLKTCTSLVRIDLRWNQLTGDISQHFGVYPHLTKMRLTSNRLSGQILPNLGASTELTVLHLAQNMITGSIPPILSKLSNLVELRLESNHLSGEIPPEICTLTNLYKLTFSSNQLSGSIPTEIEKLSNLGYLDISGNRLSGSIPEELGACMKLQSLKINDNNFSGSLPEAIGNLAGLQIMLDVSNNNLSGVLPQQLGKLEMLEFLNLSHNQFNSSIPSSFASMVSLSTLDVSDNDLEGPVPITRLLQNASASWFLPNKGLCGNLSGLPPCYSIPIASHHKQKTFGFLLPIFLVVGFSIVAAIVVIIMLSRKKKKPQESVTAEARDLFSVWNFDGRLAFDDIVRATEDFDDKYIVGTGGYGKVYKAQLQDGKLVAVKKLHRTEEELDDERRFCNEMEILSQIRQRSIVKMYGFCSHPAYKFLVYDYIQRGSLHRTLENEELAKELDWQKRIALANDVAQAISYLHQECSPPIIHRDITSSNILLDSTFKAFVSDFGIARILKPDSSNWSALAGTYGYIAPELSYTSVVTEKCDVYSFGVVVLELVMGKHPRDLLDGTLSSGEQAMLVKDILDERPTTPTTTEENSLVLLIRLAFSCLESSPQARPTMREAYQTLIQQPSSSSCPVPFSTLTLQQVRDAC</sequence>
<dbReference type="InterPro" id="IPR000719">
    <property type="entry name" value="Prot_kinase_dom"/>
</dbReference>
<evidence type="ECO:0000256" key="8">
    <source>
        <dbReference type="ARBA" id="ARBA00022679"/>
    </source>
</evidence>
<dbReference type="Proteomes" id="UP000324705">
    <property type="component" value="Chromosome 1B"/>
</dbReference>
<evidence type="ECO:0000256" key="11">
    <source>
        <dbReference type="ARBA" id="ARBA00022737"/>
    </source>
</evidence>
<dbReference type="AlphaFoldDB" id="A0A9R0VG13"/>
<keyword evidence="17" id="KW-0675">Receptor</keyword>
<keyword evidence="9 22" id="KW-0812">Transmembrane</keyword>
<evidence type="ECO:0000256" key="22">
    <source>
        <dbReference type="SAM" id="Phobius"/>
    </source>
</evidence>
<evidence type="ECO:0000256" key="6">
    <source>
        <dbReference type="ARBA" id="ARBA00022553"/>
    </source>
</evidence>
<evidence type="ECO:0000256" key="12">
    <source>
        <dbReference type="ARBA" id="ARBA00022741"/>
    </source>
</evidence>
<dbReference type="GO" id="GO:0005524">
    <property type="term" value="F:ATP binding"/>
    <property type="evidence" value="ECO:0007669"/>
    <property type="project" value="UniProtKB-UniRule"/>
</dbReference>
<name>A0A9R0VG13_TRITD</name>
<dbReference type="Gene3D" id="3.30.200.20">
    <property type="entry name" value="Phosphorylase Kinase, domain 1"/>
    <property type="match status" value="1"/>
</dbReference>
<evidence type="ECO:0000256" key="3">
    <source>
        <dbReference type="ARBA" id="ARBA00012513"/>
    </source>
</evidence>
<dbReference type="FunFam" id="3.80.10.10:FF:000041">
    <property type="entry name" value="LRR receptor-like serine/threonine-protein kinase ERECTA"/>
    <property type="match status" value="1"/>
</dbReference>
<evidence type="ECO:0000256" key="15">
    <source>
        <dbReference type="ARBA" id="ARBA00022989"/>
    </source>
</evidence>
<dbReference type="FunFam" id="3.80.10.10:FF:000177">
    <property type="entry name" value="Leucine-rich repeat receptor-like serine/threonine-protein kinase At1g17230"/>
    <property type="match status" value="1"/>
</dbReference>
<dbReference type="PROSITE" id="PS00107">
    <property type="entry name" value="PROTEIN_KINASE_ATP"/>
    <property type="match status" value="1"/>
</dbReference>
<protein>
    <recommendedName>
        <fullName evidence="3">non-specific serine/threonine protein kinase</fullName>
        <ecNumber evidence="3">2.7.11.1</ecNumber>
    </recommendedName>
</protein>
<dbReference type="InterPro" id="IPR003591">
    <property type="entry name" value="Leu-rich_rpt_typical-subtyp"/>
</dbReference>
<dbReference type="GO" id="GO:0005886">
    <property type="term" value="C:plasma membrane"/>
    <property type="evidence" value="ECO:0007669"/>
    <property type="project" value="UniProtKB-SubCell"/>
</dbReference>
<comment type="catalytic activity">
    <reaction evidence="19">
        <text>L-threonyl-[protein] + ATP = O-phospho-L-threonyl-[protein] + ADP + H(+)</text>
        <dbReference type="Rhea" id="RHEA:46608"/>
        <dbReference type="Rhea" id="RHEA-COMP:11060"/>
        <dbReference type="Rhea" id="RHEA-COMP:11605"/>
        <dbReference type="ChEBI" id="CHEBI:15378"/>
        <dbReference type="ChEBI" id="CHEBI:30013"/>
        <dbReference type="ChEBI" id="CHEBI:30616"/>
        <dbReference type="ChEBI" id="CHEBI:61977"/>
        <dbReference type="ChEBI" id="CHEBI:456216"/>
        <dbReference type="EC" id="2.7.11.1"/>
    </reaction>
</comment>
<dbReference type="InterPro" id="IPR008266">
    <property type="entry name" value="Tyr_kinase_AS"/>
</dbReference>
<dbReference type="Gramene" id="TRITD1Bv1G229270.1">
    <property type="protein sequence ID" value="TRITD1Bv1G229270.1"/>
    <property type="gene ID" value="TRITD1Bv1G229270"/>
</dbReference>
<dbReference type="SMART" id="SM00369">
    <property type="entry name" value="LRR_TYP"/>
    <property type="match status" value="9"/>
</dbReference>
<reference evidence="24 25" key="1">
    <citation type="submission" date="2017-09" db="EMBL/GenBank/DDBJ databases">
        <authorList>
            <consortium name="International Durum Wheat Genome Sequencing Consortium (IDWGSC)"/>
            <person name="Milanesi L."/>
        </authorList>
    </citation>
    <scope>NUCLEOTIDE SEQUENCE [LARGE SCALE GENOMIC DNA]</scope>
    <source>
        <strain evidence="25">cv. Svevo</strain>
    </source>
</reference>
<dbReference type="SUPFAM" id="SSF52058">
    <property type="entry name" value="L domain-like"/>
    <property type="match status" value="2"/>
</dbReference>
<dbReference type="EMBL" id="LT934112">
    <property type="protein sequence ID" value="VAH24057.1"/>
    <property type="molecule type" value="Genomic_DNA"/>
</dbReference>
<keyword evidence="13" id="KW-0418">Kinase</keyword>
<dbReference type="PROSITE" id="PS00109">
    <property type="entry name" value="PROTEIN_KINASE_TYR"/>
    <property type="match status" value="1"/>
</dbReference>
<dbReference type="PROSITE" id="PS50011">
    <property type="entry name" value="PROTEIN_KINASE_DOM"/>
    <property type="match status" value="1"/>
</dbReference>
<keyword evidence="16 22" id="KW-0472">Membrane</keyword>
<evidence type="ECO:0000256" key="4">
    <source>
        <dbReference type="ARBA" id="ARBA00022475"/>
    </source>
</evidence>
<evidence type="ECO:0000259" key="23">
    <source>
        <dbReference type="PROSITE" id="PS50011"/>
    </source>
</evidence>
<evidence type="ECO:0000256" key="13">
    <source>
        <dbReference type="ARBA" id="ARBA00022777"/>
    </source>
</evidence>
<evidence type="ECO:0000256" key="5">
    <source>
        <dbReference type="ARBA" id="ARBA00022527"/>
    </source>
</evidence>
<keyword evidence="10" id="KW-0732">Signal</keyword>
<dbReference type="SMART" id="SM00365">
    <property type="entry name" value="LRR_SD22"/>
    <property type="match status" value="4"/>
</dbReference>
<keyword evidence="6" id="KW-0597">Phosphoprotein</keyword>
<evidence type="ECO:0000256" key="19">
    <source>
        <dbReference type="ARBA" id="ARBA00047899"/>
    </source>
</evidence>
<dbReference type="Gene3D" id="1.10.510.10">
    <property type="entry name" value="Transferase(Phosphotransferase) domain 1"/>
    <property type="match status" value="1"/>
</dbReference>
<dbReference type="Pfam" id="PF13855">
    <property type="entry name" value="LRR_8"/>
    <property type="match status" value="2"/>
</dbReference>
<dbReference type="PANTHER" id="PTHR48005">
    <property type="entry name" value="LEUCINE RICH REPEAT KINASE 2"/>
    <property type="match status" value="1"/>
</dbReference>
<feature type="domain" description="Protein kinase" evidence="23">
    <location>
        <begin position="506"/>
        <end position="777"/>
    </location>
</feature>
<evidence type="ECO:0000313" key="24">
    <source>
        <dbReference type="EMBL" id="VAH24057.1"/>
    </source>
</evidence>
<dbReference type="InterPro" id="IPR017441">
    <property type="entry name" value="Protein_kinase_ATP_BS"/>
</dbReference>
<keyword evidence="18" id="KW-0325">Glycoprotein</keyword>
<keyword evidence="4" id="KW-1003">Cell membrane</keyword>
<feature type="binding site" evidence="21">
    <location>
        <position position="535"/>
    </location>
    <ligand>
        <name>ATP</name>
        <dbReference type="ChEBI" id="CHEBI:30616"/>
    </ligand>
</feature>
<evidence type="ECO:0000256" key="18">
    <source>
        <dbReference type="ARBA" id="ARBA00023180"/>
    </source>
</evidence>
<comment type="subcellular location">
    <subcellularLocation>
        <location evidence="1">Cell membrane</location>
        <topology evidence="1">Single-pass membrane protein</topology>
    </subcellularLocation>
    <subcellularLocation>
        <location evidence="2">Membrane</location>
        <topology evidence="2">Single-pass type I membrane protein</topology>
    </subcellularLocation>
</comment>
<dbReference type="InterPro" id="IPR051420">
    <property type="entry name" value="Ser_Thr_Kinases_DiverseReg"/>
</dbReference>
<dbReference type="GO" id="GO:0004674">
    <property type="term" value="F:protein serine/threonine kinase activity"/>
    <property type="evidence" value="ECO:0007669"/>
    <property type="project" value="UniProtKB-KW"/>
</dbReference>
<evidence type="ECO:0000256" key="14">
    <source>
        <dbReference type="ARBA" id="ARBA00022840"/>
    </source>
</evidence>
<dbReference type="InterPro" id="IPR032675">
    <property type="entry name" value="LRR_dom_sf"/>
</dbReference>
<keyword evidence="8" id="KW-0808">Transferase</keyword>
<evidence type="ECO:0000256" key="21">
    <source>
        <dbReference type="PROSITE-ProRule" id="PRU10141"/>
    </source>
</evidence>
<dbReference type="Pfam" id="PF00069">
    <property type="entry name" value="Pkinase"/>
    <property type="match status" value="1"/>
</dbReference>
<gene>
    <name evidence="24" type="ORF">TRITD_1Bv1G229270</name>
</gene>
<dbReference type="InterPro" id="IPR001611">
    <property type="entry name" value="Leu-rich_rpt"/>
</dbReference>
<dbReference type="FunFam" id="3.30.200.20:FF:000309">
    <property type="entry name" value="Leucine-rich repeat receptor protein kinase MSP1"/>
    <property type="match status" value="1"/>
</dbReference>
<dbReference type="SUPFAM" id="SSF56112">
    <property type="entry name" value="Protein kinase-like (PK-like)"/>
    <property type="match status" value="1"/>
</dbReference>
<feature type="transmembrane region" description="Helical" evidence="22">
    <location>
        <begin position="442"/>
        <end position="466"/>
    </location>
</feature>
<dbReference type="Pfam" id="PF00560">
    <property type="entry name" value="LRR_1"/>
    <property type="match status" value="5"/>
</dbReference>
<keyword evidence="5" id="KW-0723">Serine/threonine-protein kinase</keyword>
<keyword evidence="11" id="KW-0677">Repeat</keyword>
<evidence type="ECO:0000256" key="2">
    <source>
        <dbReference type="ARBA" id="ARBA00004479"/>
    </source>
</evidence>
<keyword evidence="14 21" id="KW-0067">ATP-binding</keyword>
<evidence type="ECO:0000256" key="10">
    <source>
        <dbReference type="ARBA" id="ARBA00022729"/>
    </source>
</evidence>
<evidence type="ECO:0000256" key="9">
    <source>
        <dbReference type="ARBA" id="ARBA00022692"/>
    </source>
</evidence>
<dbReference type="Gene3D" id="3.80.10.10">
    <property type="entry name" value="Ribonuclease Inhibitor"/>
    <property type="match status" value="2"/>
</dbReference>
<evidence type="ECO:0000256" key="20">
    <source>
        <dbReference type="ARBA" id="ARBA00048679"/>
    </source>
</evidence>
<evidence type="ECO:0000256" key="17">
    <source>
        <dbReference type="ARBA" id="ARBA00023170"/>
    </source>
</evidence>
<proteinExistence type="predicted"/>
<keyword evidence="25" id="KW-1185">Reference proteome</keyword>